<name>A0A2S9TK47_9BACT</name>
<gene>
    <name evidence="1" type="ORF">CJ670_02485</name>
</gene>
<dbReference type="Proteomes" id="UP000239151">
    <property type="component" value="Unassembled WGS sequence"/>
</dbReference>
<evidence type="ECO:0008006" key="3">
    <source>
        <dbReference type="Google" id="ProtNLM"/>
    </source>
</evidence>
<sequence>MLLKKKELTKLKKYAEKELNNKIEKVKFFSLDTITNEIDKIQESYENEDYTFFADLADSVIFENISEEYRDDFSSEDHNENILELAKFITQDYIIKLKILIKNNYVVLDSEKNTFEQIERINLIKEKKYLTSEEVSLIYQIKKDKLLDLRTKKMLKYFQIEDNAKVLFNKKDIEEFMRKYTF</sequence>
<dbReference type="EMBL" id="NXGI01000002">
    <property type="protein sequence ID" value="PRM99216.1"/>
    <property type="molecule type" value="Genomic_DNA"/>
</dbReference>
<comment type="caution">
    <text evidence="1">The sequence shown here is derived from an EMBL/GenBank/DDBJ whole genome shotgun (WGS) entry which is preliminary data.</text>
</comment>
<accession>A0A2S9TK47</accession>
<organism evidence="1 2">
    <name type="scientific">Aliarcobacter cryaerophilus</name>
    <dbReference type="NCBI Taxonomy" id="28198"/>
    <lineage>
        <taxon>Bacteria</taxon>
        <taxon>Pseudomonadati</taxon>
        <taxon>Campylobacterota</taxon>
        <taxon>Epsilonproteobacteria</taxon>
        <taxon>Campylobacterales</taxon>
        <taxon>Arcobacteraceae</taxon>
        <taxon>Aliarcobacter</taxon>
    </lineage>
</organism>
<proteinExistence type="predicted"/>
<dbReference type="AlphaFoldDB" id="A0A2S9TK47"/>
<reference evidence="1 2" key="1">
    <citation type="submission" date="2017-09" db="EMBL/GenBank/DDBJ databases">
        <title>Reassesment of A. cryaerophilus.</title>
        <authorList>
            <person name="Perez-Cataluna A."/>
            <person name="Collado L."/>
            <person name="Salgado O."/>
            <person name="Lefinanco V."/>
            <person name="Figueras M.J."/>
        </authorList>
    </citation>
    <scope>NUCLEOTIDE SEQUENCE [LARGE SCALE GENOMIC DNA]</scope>
    <source>
        <strain evidence="1 2">LMG 9065</strain>
    </source>
</reference>
<evidence type="ECO:0000313" key="2">
    <source>
        <dbReference type="Proteomes" id="UP000239151"/>
    </source>
</evidence>
<protein>
    <recommendedName>
        <fullName evidence="3">Helix-turn-helix domain-containing protein</fullName>
    </recommendedName>
</protein>
<evidence type="ECO:0000313" key="1">
    <source>
        <dbReference type="EMBL" id="PRM99216.1"/>
    </source>
</evidence>